<comment type="similarity">
    <text evidence="2">Belongs to the polysaccharide lyase 1 family.</text>
</comment>
<accession>A0A1T5CB20</accession>
<keyword evidence="2" id="KW-0624">Polysaccharide degradation</keyword>
<proteinExistence type="inferred from homology"/>
<dbReference type="RefSeq" id="WP_079556538.1">
    <property type="nucleotide sequence ID" value="NZ_CP021904.1"/>
</dbReference>
<dbReference type="KEGG" id="asx:CDL62_11965"/>
<dbReference type="InterPro" id="IPR012334">
    <property type="entry name" value="Pectin_lyas_fold"/>
</dbReference>
<dbReference type="Gene3D" id="2.160.20.10">
    <property type="entry name" value="Single-stranded right-handed beta-helix, Pectin lyase-like"/>
    <property type="match status" value="1"/>
</dbReference>
<dbReference type="PANTHER" id="PTHR31683">
    <property type="entry name" value="PECTATE LYASE 18-RELATED"/>
    <property type="match status" value="1"/>
</dbReference>
<dbReference type="AlphaFoldDB" id="A0A1T5CB20"/>
<dbReference type="InterPro" id="IPR045032">
    <property type="entry name" value="PEL"/>
</dbReference>
<comment type="subcellular location">
    <subcellularLocation>
        <location evidence="2">Secreted</location>
    </subcellularLocation>
</comment>
<dbReference type="GO" id="GO:0030570">
    <property type="term" value="F:pectate lyase activity"/>
    <property type="evidence" value="ECO:0007669"/>
    <property type="project" value="InterPro"/>
</dbReference>
<evidence type="ECO:0000256" key="2">
    <source>
        <dbReference type="RuleBase" id="RU361173"/>
    </source>
</evidence>
<feature type="domain" description="Pectate lyase" evidence="3">
    <location>
        <begin position="42"/>
        <end position="271"/>
    </location>
</feature>
<dbReference type="GO" id="GO:0000272">
    <property type="term" value="P:polysaccharide catabolic process"/>
    <property type="evidence" value="ECO:0007669"/>
    <property type="project" value="UniProtKB-KW"/>
</dbReference>
<reference evidence="4 5" key="1">
    <citation type="submission" date="2017-02" db="EMBL/GenBank/DDBJ databases">
        <authorList>
            <person name="Peterson S.W."/>
        </authorList>
    </citation>
    <scope>NUCLEOTIDE SEQUENCE [LARGE SCALE GENOMIC DNA]</scope>
    <source>
        <strain evidence="4 5">DSM 24412</strain>
    </source>
</reference>
<dbReference type="EMBL" id="FUYV01000003">
    <property type="protein sequence ID" value="SKB56665.1"/>
    <property type="molecule type" value="Genomic_DNA"/>
</dbReference>
<dbReference type="InterPro" id="IPR006626">
    <property type="entry name" value="PbH1"/>
</dbReference>
<dbReference type="STRING" id="889453.SAMN03080601_00745"/>
<dbReference type="SUPFAM" id="SSF51126">
    <property type="entry name" value="Pectin lyase-like"/>
    <property type="match status" value="1"/>
</dbReference>
<keyword evidence="2" id="KW-0119">Carbohydrate metabolism</keyword>
<organism evidence="4 5">
    <name type="scientific">Alkalitalea saponilacus</name>
    <dbReference type="NCBI Taxonomy" id="889453"/>
    <lineage>
        <taxon>Bacteria</taxon>
        <taxon>Pseudomonadati</taxon>
        <taxon>Bacteroidota</taxon>
        <taxon>Bacteroidia</taxon>
        <taxon>Marinilabiliales</taxon>
        <taxon>Marinilabiliaceae</taxon>
        <taxon>Alkalitalea</taxon>
    </lineage>
</organism>
<dbReference type="PANTHER" id="PTHR31683:SF18">
    <property type="entry name" value="PECTATE LYASE 21-RELATED"/>
    <property type="match status" value="1"/>
</dbReference>
<keyword evidence="1 2" id="KW-0456">Lyase</keyword>
<evidence type="ECO:0000313" key="5">
    <source>
        <dbReference type="Proteomes" id="UP000191055"/>
    </source>
</evidence>
<dbReference type="OrthoDB" id="571052at2"/>
<evidence type="ECO:0000313" key="4">
    <source>
        <dbReference type="EMBL" id="SKB56665.1"/>
    </source>
</evidence>
<dbReference type="InterPro" id="IPR002022">
    <property type="entry name" value="Pec_lyase"/>
</dbReference>
<gene>
    <name evidence="4" type="ORF">SAMN03080601_00745</name>
</gene>
<dbReference type="SMART" id="SM00656">
    <property type="entry name" value="Amb_all"/>
    <property type="match status" value="1"/>
</dbReference>
<dbReference type="InterPro" id="IPR011050">
    <property type="entry name" value="Pectin_lyase_fold/virulence"/>
</dbReference>
<dbReference type="Proteomes" id="UP000191055">
    <property type="component" value="Unassembled WGS sequence"/>
</dbReference>
<protein>
    <submittedName>
        <fullName evidence="4">Pectate lyase</fullName>
    </submittedName>
</protein>
<keyword evidence="2" id="KW-0964">Secreted</keyword>
<sequence length="589" mass="65164">MIKVLLLLLSFWIFSDLIYSNDHPWGWASVNAEGVNGTTGGAGGTVVTVSNQSDLEFYANKSGSYIIQISGRINISPMGKDIRVGANKTIIGLGVDAEINGGVLAVESTSNVIIKNLIIADTVTDDWDGKDNDYDGIRIRRSHHVWVHHCTIRRHGDGAIDIVNGSRYVTVSYCVFEAHNKTMLIGGSDGETFSVENPHSVTLYRNWFKGTTQRHPRVRFGKVHVFNNYYSDMGQYGRQMGFTTWTGYAIGFGVDAKIVSQLNYFENVDRPTDRFDNSSRPAYIIDVGSVFVNSGSFTEQTTGTSWVPVDKYHFETIPAADVKSYVMLNAGAGRMNQDLGDGIYRGSGDLIDQLMLFEFSNAENWSVQNNFTFGKTVYGDRDFTILSVPEELEGKEWVSTAMNSRTNNTLDKYAAISLLSDGVVYVVHPNRVTEKPEWLSGYENTGLEVAVKESATVTRILTVFKKNVSAGVEVDLGINSNDGTTSTLMYFVIVDGEVSSSLTSPLESINCLHILQTGSGVKVEINVHTPGDFIVEIFDSKGRVVDLLHAGWKNSGSYSYDIIRGKYQRGLYVVRMRSSTLIQHAKFVL</sequence>
<name>A0A1T5CB20_9BACT</name>
<dbReference type="GO" id="GO:0005576">
    <property type="term" value="C:extracellular region"/>
    <property type="evidence" value="ECO:0007669"/>
    <property type="project" value="UniProtKB-SubCell"/>
</dbReference>
<dbReference type="Pfam" id="PF00544">
    <property type="entry name" value="Pectate_lyase_4"/>
    <property type="match status" value="1"/>
</dbReference>
<evidence type="ECO:0000256" key="1">
    <source>
        <dbReference type="ARBA" id="ARBA00023239"/>
    </source>
</evidence>
<keyword evidence="5" id="KW-1185">Reference proteome</keyword>
<dbReference type="SMART" id="SM00710">
    <property type="entry name" value="PbH1"/>
    <property type="match status" value="3"/>
</dbReference>
<evidence type="ECO:0000259" key="3">
    <source>
        <dbReference type="SMART" id="SM00656"/>
    </source>
</evidence>